<evidence type="ECO:0000259" key="3">
    <source>
        <dbReference type="Pfam" id="PF13511"/>
    </source>
</evidence>
<dbReference type="RefSeq" id="WP_015487901.1">
    <property type="nucleotide sequence ID" value="NC_020888.1"/>
</dbReference>
<dbReference type="KEGG" id="tol:TOL_2790"/>
<proteinExistence type="predicted"/>
<gene>
    <name evidence="4" type="ORF">TOL_2790</name>
</gene>
<evidence type="ECO:0000256" key="2">
    <source>
        <dbReference type="SAM" id="SignalP"/>
    </source>
</evidence>
<dbReference type="AlphaFoldDB" id="M5DTF5"/>
<dbReference type="GeneID" id="79177548"/>
<evidence type="ECO:0000313" key="4">
    <source>
        <dbReference type="EMBL" id="CCU73186.1"/>
    </source>
</evidence>
<keyword evidence="5" id="KW-1185">Reference proteome</keyword>
<dbReference type="EMBL" id="HF680312">
    <property type="protein sequence ID" value="CCU73186.1"/>
    <property type="molecule type" value="Genomic_DNA"/>
</dbReference>
<dbReference type="PROSITE" id="PS51257">
    <property type="entry name" value="PROKAR_LIPOPROTEIN"/>
    <property type="match status" value="1"/>
</dbReference>
<name>M5DTF5_9GAMM</name>
<evidence type="ECO:0000256" key="1">
    <source>
        <dbReference type="SAM" id="MobiDB-lite"/>
    </source>
</evidence>
<evidence type="ECO:0000313" key="5">
    <source>
        <dbReference type="Proteomes" id="UP000011866"/>
    </source>
</evidence>
<dbReference type="Proteomes" id="UP000011866">
    <property type="component" value="Chromosome"/>
</dbReference>
<accession>M5DTF5</accession>
<feature type="chain" id="PRO_5004065550" description="DUF4124 domain-containing protein" evidence="2">
    <location>
        <begin position="21"/>
        <end position="146"/>
    </location>
</feature>
<dbReference type="Pfam" id="PF13511">
    <property type="entry name" value="DUF4124"/>
    <property type="match status" value="1"/>
</dbReference>
<dbReference type="HOGENOM" id="CLU_1776562_0_0_6"/>
<feature type="region of interest" description="Disordered" evidence="1">
    <location>
        <begin position="68"/>
        <end position="92"/>
    </location>
</feature>
<dbReference type="InterPro" id="IPR025392">
    <property type="entry name" value="DUF4124"/>
</dbReference>
<feature type="domain" description="DUF4124" evidence="3">
    <location>
        <begin position="12"/>
        <end position="56"/>
    </location>
</feature>
<feature type="signal peptide" evidence="2">
    <location>
        <begin position="1"/>
        <end position="20"/>
    </location>
</feature>
<dbReference type="eggNOG" id="ENOG5032J65">
    <property type="taxonomic scope" value="Bacteria"/>
</dbReference>
<reference evidence="4 5" key="1">
    <citation type="journal article" date="2013" name="Genome Announc.">
        <title>Genome Sequence of Thalassolituus oleivorans MIL-1 (DSM 14913T).</title>
        <authorList>
            <person name="Golyshin P.N."/>
            <person name="Werner J."/>
            <person name="Chernikova T.N."/>
            <person name="Tran H."/>
            <person name="Ferrer M."/>
            <person name="Yakimov M.M."/>
            <person name="Teeling H."/>
            <person name="Golyshina O.V."/>
        </authorList>
    </citation>
    <scope>NUCLEOTIDE SEQUENCE [LARGE SCALE GENOMIC DNA]</scope>
    <source>
        <strain evidence="4 5">MIL-1</strain>
    </source>
</reference>
<sequence length="146" mass="16348">MYKGIFLSAISLLLSCELSAGVYKWVDESGQVHYSDKPPISVSNKTEEIEIQKNSEDAESVERLRRMVTDAKSSSTGSKVKNRASSLGGKSGSSGICEHYQKTYETYKKDGVEGINMRTNERKMMTGKVAEQEIKRVKERIELLCN</sequence>
<protein>
    <recommendedName>
        <fullName evidence="3">DUF4124 domain-containing protein</fullName>
    </recommendedName>
</protein>
<organism evidence="4 5">
    <name type="scientific">Thalassolituus oleivorans MIL-1</name>
    <dbReference type="NCBI Taxonomy" id="1298593"/>
    <lineage>
        <taxon>Bacteria</taxon>
        <taxon>Pseudomonadati</taxon>
        <taxon>Pseudomonadota</taxon>
        <taxon>Gammaproteobacteria</taxon>
        <taxon>Oceanospirillales</taxon>
        <taxon>Oceanospirillaceae</taxon>
        <taxon>Thalassolituus</taxon>
    </lineage>
</organism>
<keyword evidence="2" id="KW-0732">Signal</keyword>